<dbReference type="AlphaFoldDB" id="A0AAV7JBD6"/>
<dbReference type="InterPro" id="IPR010760">
    <property type="entry name" value="DNA-repair_Swi5"/>
</dbReference>
<evidence type="ECO:0000256" key="6">
    <source>
        <dbReference type="ARBA" id="ARBA00030081"/>
    </source>
</evidence>
<proteinExistence type="inferred from homology"/>
<dbReference type="Gene3D" id="1.20.5.170">
    <property type="match status" value="1"/>
</dbReference>
<dbReference type="PANTHER" id="PTHR28529:SF2">
    <property type="entry name" value="DNA REPAIR PROTEIN SWI5 HOMOLOG"/>
    <property type="match status" value="1"/>
</dbReference>
<protein>
    <recommendedName>
        <fullName evidence="2">DNA repair protein SWI5 homolog</fullName>
    </recommendedName>
    <alternativeName>
        <fullName evidence="6">Protein SAE3 homolog</fullName>
    </alternativeName>
</protein>
<comment type="caution">
    <text evidence="9">The sequence shown here is derived from an EMBL/GenBank/DDBJ whole genome shotgun (WGS) entry which is preliminary data.</text>
</comment>
<evidence type="ECO:0000256" key="5">
    <source>
        <dbReference type="ARBA" id="ARBA00025380"/>
    </source>
</evidence>
<comment type="function">
    <text evidence="5">Component of the swi5-sfr1 complex, a complex required for double-strand break repair via homologous recombination.</text>
</comment>
<evidence type="ECO:0000256" key="3">
    <source>
        <dbReference type="ARBA" id="ARBA00022763"/>
    </source>
</evidence>
<dbReference type="EMBL" id="JAKMXF010000365">
    <property type="protein sequence ID" value="KAI6646009.1"/>
    <property type="molecule type" value="Genomic_DNA"/>
</dbReference>
<dbReference type="Proteomes" id="UP001165289">
    <property type="component" value="Unassembled WGS sequence"/>
</dbReference>
<dbReference type="GO" id="GO:0034974">
    <property type="term" value="C:Swi5-Swi2 complex"/>
    <property type="evidence" value="ECO:0007669"/>
    <property type="project" value="TreeGrafter"/>
</dbReference>
<evidence type="ECO:0000313" key="10">
    <source>
        <dbReference type="Proteomes" id="UP001165289"/>
    </source>
</evidence>
<name>A0AAV7JBD6_9METZ</name>
<dbReference type="GO" id="GO:0032798">
    <property type="term" value="C:Swi5-Sfr1 complex"/>
    <property type="evidence" value="ECO:0007669"/>
    <property type="project" value="TreeGrafter"/>
</dbReference>
<dbReference type="GO" id="GO:0000724">
    <property type="term" value="P:double-strand break repair via homologous recombination"/>
    <property type="evidence" value="ECO:0007669"/>
    <property type="project" value="TreeGrafter"/>
</dbReference>
<feature type="coiled-coil region" evidence="7">
    <location>
        <begin position="67"/>
        <end position="94"/>
    </location>
</feature>
<evidence type="ECO:0000256" key="8">
    <source>
        <dbReference type="SAM" id="MobiDB-lite"/>
    </source>
</evidence>
<feature type="region of interest" description="Disordered" evidence="8">
    <location>
        <begin position="1"/>
        <end position="28"/>
    </location>
</feature>
<evidence type="ECO:0000256" key="7">
    <source>
        <dbReference type="SAM" id="Coils"/>
    </source>
</evidence>
<comment type="similarity">
    <text evidence="1">Belongs to the SWI5/SAE3 family.</text>
</comment>
<gene>
    <name evidence="9" type="ORF">LOD99_13262</name>
</gene>
<reference evidence="9 10" key="1">
    <citation type="journal article" date="2023" name="BMC Biol.">
        <title>The compact genome of the sponge Oopsacas minuta (Hexactinellida) is lacking key metazoan core genes.</title>
        <authorList>
            <person name="Santini S."/>
            <person name="Schenkelaars Q."/>
            <person name="Jourda C."/>
            <person name="Duchesne M."/>
            <person name="Belahbib H."/>
            <person name="Rocher C."/>
            <person name="Selva M."/>
            <person name="Riesgo A."/>
            <person name="Vervoort M."/>
            <person name="Leys S.P."/>
            <person name="Kodjabachian L."/>
            <person name="Le Bivic A."/>
            <person name="Borchiellini C."/>
            <person name="Claverie J.M."/>
            <person name="Renard E."/>
        </authorList>
    </citation>
    <scope>NUCLEOTIDE SEQUENCE [LARGE SCALE GENOMIC DNA]</scope>
    <source>
        <strain evidence="9">SPO-2</strain>
    </source>
</reference>
<sequence length="138" mass="15836">MATNSPPKKRHKQESIRDPNTNTESKVDLPINLDKEQVGKQLNGSSIGIQPEKFKTAPEKYRLETEISILNDESIRLKKRLESLSSEYSEFEMQDILDKLHEYNDIKDVTQILLGKLADFDEIPVSALYPRFGLKTTD</sequence>
<dbReference type="Pfam" id="PF07061">
    <property type="entry name" value="Swi5"/>
    <property type="match status" value="1"/>
</dbReference>
<keyword evidence="10" id="KW-1185">Reference proteome</keyword>
<organism evidence="9 10">
    <name type="scientific">Oopsacas minuta</name>
    <dbReference type="NCBI Taxonomy" id="111878"/>
    <lineage>
        <taxon>Eukaryota</taxon>
        <taxon>Metazoa</taxon>
        <taxon>Porifera</taxon>
        <taxon>Hexactinellida</taxon>
        <taxon>Hexasterophora</taxon>
        <taxon>Lyssacinosida</taxon>
        <taxon>Leucopsacidae</taxon>
        <taxon>Oopsacas</taxon>
    </lineage>
</organism>
<evidence type="ECO:0000256" key="2">
    <source>
        <dbReference type="ARBA" id="ARBA00019825"/>
    </source>
</evidence>
<accession>A0AAV7JBD6</accession>
<evidence type="ECO:0000256" key="1">
    <source>
        <dbReference type="ARBA" id="ARBA00008060"/>
    </source>
</evidence>
<evidence type="ECO:0000313" key="9">
    <source>
        <dbReference type="EMBL" id="KAI6646009.1"/>
    </source>
</evidence>
<keyword evidence="3" id="KW-0227">DNA damage</keyword>
<keyword evidence="4" id="KW-0234">DNA repair</keyword>
<evidence type="ECO:0000256" key="4">
    <source>
        <dbReference type="ARBA" id="ARBA00023204"/>
    </source>
</evidence>
<keyword evidence="7" id="KW-0175">Coiled coil</keyword>
<dbReference type="PANTHER" id="PTHR28529">
    <property type="entry name" value="DNA REPAIR PROTEIN SWI5 HOMOLOG"/>
    <property type="match status" value="1"/>
</dbReference>